<sequence>MAVWSEGYFTDVEYVNYYFRELSPLYLNLNLTLAGYDIPCRGEEDICPPESFNYLELAFGQGASINVHAATTSGNYVGTDFNPMQVAIARDYAVGDNIILYDDSFRELLERFEKEQPQFDYIVLHGIFSWISQENRNVILEIIRKFLKVGGVVYNSYNCMPGWSAKTPSRELLSLYKELYGSAEMDTQAFVKSSLGFIEEFLKINPSYAINVPQNRQFLEDVKNENFAYISHEYFNQNWDCFYFYQVAKMIEEAKCSFATSADCLGQFDRFNIMSNASEFFNKIQNKIFKEQLKDYYLNCQFRRDIYVKGARAITYKQAMDRLMNTHFILTNSFKNLKDKVQCAVEEINLNREIYQPVLNVLEKDDFQPKTMRKITQECKLKFGQVLEFLMLGVHQNIISPTQPLTPDIEKRVKVYNANLLKRLVRYGQSSYLASPVTASALMISSIEQLAISAYIKETKKETELVNFIVKLFKENKREIIKEGKILESEAENKAVIKEVVKEFLEKVPLYKALGILE</sequence>
<dbReference type="Proteomes" id="UP000233350">
    <property type="component" value="Unassembled WGS sequence"/>
</dbReference>
<dbReference type="InterPro" id="IPR029063">
    <property type="entry name" value="SAM-dependent_MTases_sf"/>
</dbReference>
<dbReference type="OrthoDB" id="323463at2"/>
<dbReference type="InterPro" id="IPR018773">
    <property type="entry name" value="MeTrfase_reg_dom_prd"/>
</dbReference>
<organism evidence="3 4">
    <name type="scientific">Helicobacter winghamensis</name>
    <dbReference type="NCBI Taxonomy" id="157268"/>
    <lineage>
        <taxon>Bacteria</taxon>
        <taxon>Pseudomonadati</taxon>
        <taxon>Campylobacterota</taxon>
        <taxon>Epsilonproteobacteria</taxon>
        <taxon>Campylobacterales</taxon>
        <taxon>Helicobacteraceae</taxon>
        <taxon>Helicobacter</taxon>
    </lineage>
</organism>
<feature type="domain" description="Methyltransferase type 12" evidence="1">
    <location>
        <begin position="56"/>
        <end position="153"/>
    </location>
</feature>
<dbReference type="STRING" id="556267.HWAG_01324"/>
<dbReference type="Pfam" id="PF10119">
    <property type="entry name" value="MethyTransf_Reg"/>
    <property type="match status" value="1"/>
</dbReference>
<comment type="caution">
    <text evidence="3">The sequence shown here is derived from an EMBL/GenBank/DDBJ whole genome shotgun (WGS) entry which is preliminary data.</text>
</comment>
<evidence type="ECO:0000313" key="4">
    <source>
        <dbReference type="Proteomes" id="UP000233350"/>
    </source>
</evidence>
<dbReference type="AlphaFoldDB" id="A0A2N3PHB2"/>
<gene>
    <name evidence="3" type="ORF">BCM31_05595</name>
</gene>
<accession>A0A2N3PHB2</accession>
<evidence type="ECO:0000259" key="2">
    <source>
        <dbReference type="Pfam" id="PF10119"/>
    </source>
</evidence>
<evidence type="ECO:0000313" key="3">
    <source>
        <dbReference type="EMBL" id="PKT79795.1"/>
    </source>
</evidence>
<name>A0A2N3PHB2_9HELI</name>
<dbReference type="Pfam" id="PF08242">
    <property type="entry name" value="Methyltransf_12"/>
    <property type="match status" value="1"/>
</dbReference>
<dbReference type="InterPro" id="IPR013217">
    <property type="entry name" value="Methyltransf_12"/>
</dbReference>
<feature type="domain" description="Methyltransferase regulatory" evidence="2">
    <location>
        <begin position="227"/>
        <end position="309"/>
    </location>
</feature>
<dbReference type="SUPFAM" id="SSF53335">
    <property type="entry name" value="S-adenosyl-L-methionine-dependent methyltransferases"/>
    <property type="match status" value="1"/>
</dbReference>
<reference evidence="3 4" key="1">
    <citation type="submission" date="2016-07" db="EMBL/GenBank/DDBJ databases">
        <title>Detection of Helicobacter winghamensis from caecal content of red fox (Vulpes vulpes).</title>
        <authorList>
            <person name="Zanoni R.G."/>
            <person name="Florio D."/>
            <person name="Caffara M."/>
            <person name="Renzi M."/>
            <person name="Parisi A."/>
            <person name="Pasquali F."/>
            <person name="Manfreda G."/>
        </authorList>
    </citation>
    <scope>NUCLEOTIDE SEQUENCE [LARGE SCALE GENOMIC DNA]</scope>
    <source>
        <strain evidence="3 4">295_13</strain>
    </source>
</reference>
<proteinExistence type="predicted"/>
<dbReference type="CDD" id="cd02440">
    <property type="entry name" value="AdoMet_MTases"/>
    <property type="match status" value="1"/>
</dbReference>
<dbReference type="EMBL" id="MBPK01000046">
    <property type="protein sequence ID" value="PKT79795.1"/>
    <property type="molecule type" value="Genomic_DNA"/>
</dbReference>
<dbReference type="RefSeq" id="WP_101313257.1">
    <property type="nucleotide sequence ID" value="NZ_CP063529.1"/>
</dbReference>
<keyword evidence="4" id="KW-1185">Reference proteome</keyword>
<protein>
    <recommendedName>
        <fullName evidence="5">Methyltransferase regulatory domain-containing protein</fullName>
    </recommendedName>
</protein>
<evidence type="ECO:0000259" key="1">
    <source>
        <dbReference type="Pfam" id="PF08242"/>
    </source>
</evidence>
<dbReference type="Gene3D" id="3.40.50.150">
    <property type="entry name" value="Vaccinia Virus protein VP39"/>
    <property type="match status" value="1"/>
</dbReference>
<evidence type="ECO:0008006" key="5">
    <source>
        <dbReference type="Google" id="ProtNLM"/>
    </source>
</evidence>